<dbReference type="Proteomes" id="UP001642464">
    <property type="component" value="Unassembled WGS sequence"/>
</dbReference>
<gene>
    <name evidence="2" type="ORF">SCF082_LOCUS35728</name>
</gene>
<feature type="region of interest" description="Disordered" evidence="1">
    <location>
        <begin position="1"/>
        <end position="22"/>
    </location>
</feature>
<proteinExistence type="predicted"/>
<dbReference type="EMBL" id="CAXAMM010034347">
    <property type="protein sequence ID" value="CAK9072721.1"/>
    <property type="molecule type" value="Genomic_DNA"/>
</dbReference>
<feature type="compositionally biased region" description="Polar residues" evidence="1">
    <location>
        <begin position="116"/>
        <end position="134"/>
    </location>
</feature>
<organism evidence="2 3">
    <name type="scientific">Durusdinium trenchii</name>
    <dbReference type="NCBI Taxonomy" id="1381693"/>
    <lineage>
        <taxon>Eukaryota</taxon>
        <taxon>Sar</taxon>
        <taxon>Alveolata</taxon>
        <taxon>Dinophyceae</taxon>
        <taxon>Suessiales</taxon>
        <taxon>Symbiodiniaceae</taxon>
        <taxon>Durusdinium</taxon>
    </lineage>
</organism>
<feature type="compositionally biased region" description="Basic and acidic residues" evidence="1">
    <location>
        <begin position="1"/>
        <end position="13"/>
    </location>
</feature>
<keyword evidence="3" id="KW-1185">Reference proteome</keyword>
<sequence length="575" mass="63810">MTSERRAEAKNMDLDGENDSTDPLVEDLEVAMDELELLQDKLEEYQQHFLFADYSAHMRSLDKNWVWGEKDAETEANLHQTPVQSESGQAAAVLEGTSAASCPPETQLDDAAEETQIASPPRNQETQATEQASEVNAAEETKTASPPQKMSDADADADPEASELERMHHRSASIAELDARMPKNGQVDVIMEAAMTAVAAGSVHAALSDSQVEEQLANADIAGDVDGWRSSLPSEKSKAEIERIVHSVVDHKHFKAFMAAKVAAKEFETGYSFGSKDATRDLDEWFDYLSAHPDNVVTPDCVDKDNDDNSANNTATATGDFATSGRTEEIEIDLDQWYKIELESAGQSRKLKFCEKAAMVEKLDRWDREHNGFEMAVDAAFGALAWKYGIELQDEFLLPDDSAPVQKELERLQQKAQVPQVVPSKQKWPTLHQQIAAERGLSYPVEVSERLAESPWVGTMPQRAREVLAFAEHDSLKRPEKELRFADIYHSANRYAVSSGRELLRIQAVEPDDEEHLDKFTEHFGATIIAALLLSVMTSLEEATESEWGEQDDIDKMMADLASFGAKCATKQGDQ</sequence>
<comment type="caution">
    <text evidence="2">The sequence shown here is derived from an EMBL/GenBank/DDBJ whole genome shotgun (WGS) entry which is preliminary data.</text>
</comment>
<protein>
    <submittedName>
        <fullName evidence="2">Uncharacterized protein</fullName>
    </submittedName>
</protein>
<evidence type="ECO:0000313" key="3">
    <source>
        <dbReference type="Proteomes" id="UP001642464"/>
    </source>
</evidence>
<feature type="region of interest" description="Disordered" evidence="1">
    <location>
        <begin position="112"/>
        <end position="168"/>
    </location>
</feature>
<name>A0ABP0PAC0_9DINO</name>
<feature type="compositionally biased region" description="Acidic residues" evidence="1">
    <location>
        <begin position="153"/>
        <end position="162"/>
    </location>
</feature>
<accession>A0ABP0PAC0</accession>
<evidence type="ECO:0000313" key="2">
    <source>
        <dbReference type="EMBL" id="CAK9072721.1"/>
    </source>
</evidence>
<reference evidence="2 3" key="1">
    <citation type="submission" date="2024-02" db="EMBL/GenBank/DDBJ databases">
        <authorList>
            <person name="Chen Y."/>
            <person name="Shah S."/>
            <person name="Dougan E. K."/>
            <person name="Thang M."/>
            <person name="Chan C."/>
        </authorList>
    </citation>
    <scope>NUCLEOTIDE SEQUENCE [LARGE SCALE GENOMIC DNA]</scope>
</reference>
<evidence type="ECO:0000256" key="1">
    <source>
        <dbReference type="SAM" id="MobiDB-lite"/>
    </source>
</evidence>